<name>A0A8S9UJR5_PHYIN</name>
<dbReference type="EMBL" id="JAACNO010001405">
    <property type="protein sequence ID" value="KAF4140826.1"/>
    <property type="molecule type" value="Genomic_DNA"/>
</dbReference>
<organism evidence="1 2">
    <name type="scientific">Phytophthora infestans</name>
    <name type="common">Potato late blight agent</name>
    <name type="synonym">Botrytis infestans</name>
    <dbReference type="NCBI Taxonomy" id="4787"/>
    <lineage>
        <taxon>Eukaryota</taxon>
        <taxon>Sar</taxon>
        <taxon>Stramenopiles</taxon>
        <taxon>Oomycota</taxon>
        <taxon>Peronosporomycetes</taxon>
        <taxon>Peronosporales</taxon>
        <taxon>Peronosporaceae</taxon>
        <taxon>Phytophthora</taxon>
    </lineage>
</organism>
<accession>A0A8S9UJR5</accession>
<sequence length="71" mass="7736">MKIRRGGGTCALELLLSFPASNRNLKLMNTTCVDSMPAFTLATSSDLMRKFMGTDDNYDGIYMCNSSLSSA</sequence>
<protein>
    <submittedName>
        <fullName evidence="1">Uncharacterized protein</fullName>
    </submittedName>
</protein>
<evidence type="ECO:0000313" key="1">
    <source>
        <dbReference type="EMBL" id="KAF4140826.1"/>
    </source>
</evidence>
<gene>
    <name evidence="1" type="ORF">GN958_ATG09674</name>
</gene>
<evidence type="ECO:0000313" key="2">
    <source>
        <dbReference type="Proteomes" id="UP000704712"/>
    </source>
</evidence>
<comment type="caution">
    <text evidence="1">The sequence shown here is derived from an EMBL/GenBank/DDBJ whole genome shotgun (WGS) entry which is preliminary data.</text>
</comment>
<dbReference type="Proteomes" id="UP000704712">
    <property type="component" value="Unassembled WGS sequence"/>
</dbReference>
<dbReference type="AlphaFoldDB" id="A0A8S9UJR5"/>
<reference evidence="1" key="1">
    <citation type="submission" date="2020-03" db="EMBL/GenBank/DDBJ databases">
        <title>Hybrid Assembly of Korean Phytophthora infestans isolates.</title>
        <authorList>
            <person name="Prokchorchik M."/>
            <person name="Lee Y."/>
            <person name="Seo J."/>
            <person name="Cho J.-H."/>
            <person name="Park Y.-E."/>
            <person name="Jang D.-C."/>
            <person name="Im J.-S."/>
            <person name="Choi J.-G."/>
            <person name="Park H.-J."/>
            <person name="Lee G.-B."/>
            <person name="Lee Y.-G."/>
            <person name="Hong S.-Y."/>
            <person name="Cho K."/>
            <person name="Sohn K.H."/>
        </authorList>
    </citation>
    <scope>NUCLEOTIDE SEQUENCE</scope>
    <source>
        <strain evidence="1">KR_2_A2</strain>
    </source>
</reference>
<proteinExistence type="predicted"/>